<dbReference type="EC" id="4.6.1.2" evidence="3 15"/>
<evidence type="ECO:0000256" key="11">
    <source>
        <dbReference type="ARBA" id="ARBA00023180"/>
    </source>
</evidence>
<dbReference type="Pfam" id="PF07714">
    <property type="entry name" value="PK_Tyr_Ser-Thr"/>
    <property type="match status" value="1"/>
</dbReference>
<comment type="similarity">
    <text evidence="14">Belongs to the adenylyl cyclase class-4/guanylyl cyclase family.</text>
</comment>
<accession>A0A1J1IPW9</accession>
<keyword evidence="8" id="KW-0342">GTP-binding</keyword>
<dbReference type="Gene3D" id="3.40.50.2300">
    <property type="match status" value="2"/>
</dbReference>
<evidence type="ECO:0000256" key="16">
    <source>
        <dbReference type="SAM" id="Coils"/>
    </source>
</evidence>
<evidence type="ECO:0000256" key="1">
    <source>
        <dbReference type="ARBA" id="ARBA00001436"/>
    </source>
</evidence>
<evidence type="ECO:0000256" key="6">
    <source>
        <dbReference type="ARBA" id="ARBA00022741"/>
    </source>
</evidence>
<evidence type="ECO:0000256" key="3">
    <source>
        <dbReference type="ARBA" id="ARBA00012202"/>
    </source>
</evidence>
<evidence type="ECO:0000256" key="10">
    <source>
        <dbReference type="ARBA" id="ARBA00023170"/>
    </source>
</evidence>
<dbReference type="Gene3D" id="1.10.510.10">
    <property type="entry name" value="Transferase(Phosphotransferase) domain 1"/>
    <property type="match status" value="1"/>
</dbReference>
<feature type="domain" description="Protein kinase" evidence="19">
    <location>
        <begin position="562"/>
        <end position="833"/>
    </location>
</feature>
<comment type="subcellular location">
    <subcellularLocation>
        <location evidence="2">Membrane</location>
        <topology evidence="2">Single-pass type I membrane protein</topology>
    </subcellularLocation>
</comment>
<dbReference type="SUPFAM" id="SSF55073">
    <property type="entry name" value="Nucleotide cyclase"/>
    <property type="match status" value="1"/>
</dbReference>
<dbReference type="PROSITE" id="PS00452">
    <property type="entry name" value="GUANYLATE_CYCLASE_1"/>
    <property type="match status" value="1"/>
</dbReference>
<evidence type="ECO:0000259" key="20">
    <source>
        <dbReference type="PROSITE" id="PS50125"/>
    </source>
</evidence>
<dbReference type="Pfam" id="PF00211">
    <property type="entry name" value="Guanylate_cyc"/>
    <property type="match status" value="1"/>
</dbReference>
<protein>
    <recommendedName>
        <fullName evidence="3 15">Guanylate cyclase</fullName>
        <ecNumber evidence="3 15">4.6.1.2</ecNumber>
    </recommendedName>
</protein>
<feature type="coiled-coil region" evidence="16">
    <location>
        <begin position="845"/>
        <end position="872"/>
    </location>
</feature>
<dbReference type="InterPro" id="IPR000719">
    <property type="entry name" value="Prot_kinase_dom"/>
</dbReference>
<evidence type="ECO:0000256" key="15">
    <source>
        <dbReference type="RuleBase" id="RU003431"/>
    </source>
</evidence>
<dbReference type="InterPro" id="IPR001828">
    <property type="entry name" value="ANF_lig-bd_rcpt"/>
</dbReference>
<dbReference type="GO" id="GO:0005524">
    <property type="term" value="F:ATP binding"/>
    <property type="evidence" value="ECO:0007669"/>
    <property type="project" value="InterPro"/>
</dbReference>
<dbReference type="STRING" id="568069.A0A1J1IPW9"/>
<feature type="region of interest" description="Disordered" evidence="17">
    <location>
        <begin position="1376"/>
        <end position="1397"/>
    </location>
</feature>
<dbReference type="OrthoDB" id="5984008at2759"/>
<feature type="chain" id="PRO_5012272447" description="Guanylate cyclase" evidence="18">
    <location>
        <begin position="27"/>
        <end position="1397"/>
    </location>
</feature>
<evidence type="ECO:0000256" key="18">
    <source>
        <dbReference type="SAM" id="SignalP"/>
    </source>
</evidence>
<evidence type="ECO:0000313" key="22">
    <source>
        <dbReference type="Proteomes" id="UP000183832"/>
    </source>
</evidence>
<dbReference type="GO" id="GO:0004016">
    <property type="term" value="F:adenylate cyclase activity"/>
    <property type="evidence" value="ECO:0007669"/>
    <property type="project" value="TreeGrafter"/>
</dbReference>
<keyword evidence="11" id="KW-0325">Glycoprotein</keyword>
<dbReference type="Gene3D" id="6.10.250.780">
    <property type="match status" value="1"/>
</dbReference>
<sequence length="1397" mass="158518">MLSLQAFSLILLAFIFTINLPTSVDGSYKQTKLTVGYLTAIKGDLKDRQGLAISGAITMALEEINNDPNILPNVTLVLRWNDTRGDTVISTRAITEMICDGVATIFGPEGSCHVEAIVTQSRNIPMIAYKCSDYKASEIPTFARTEPPDTQVIKSVMSLLNYYGWNKFSIIYEETWGKVAEALSLQAKTWNKTINHKKQVVVRHKCCENNMDCCRPGYWYNIIQTTMNKTRIYIFLGTSETLVEMMASMETIQLFDKGEYMVIFVDMMSYSPEEAKKYLYRVDQLNKYKSCTEIEGFTKRARSLLVVASTPPTTKYEEFTDKVRTYNTKPPFEFVTPFFPNKQFVKFVSIYAAYLYDSVKLYALALHQLLTKEERPLTEDVIREVASNGTAIIDAIIQNRTYRSITGANIRIDQNGDSEGNFSVLALKESYFSTKDSNFTCDRHMIAVATFQQGNSDNYAFPEYKFNNIMRIDWPSGSIPYDEPQCGFENELCTKDDGHVLSMIIAGVLGLVLFCSIVITISIYRKWKIELEIEGLLWKIEPHEIKGFFNNDIVSSPSKLSLVSAASYGSRCSNQVWTTTGRFRGVIVRIKELKFTRKKDMSRELMKEFRTLRDLRHDNINSFIGACVEPMRILLVTDYCAKGSLYDIIENEDIKLDNLFIASLINDLIKGMIYIHASALVFHGNLKSSNCVITSRWMLQITDFGLHDLRHCSENGGSVGEHQYYRSLFWKSPELLRNPNIYGSQKGDVYAFAIILYEICGRKGPFGSTEYEPKQIIDLVREIPTEDKPPFRPDIECLLDLDNVADYVISCIQDCWHENPDMRPDFPSIRTRLKKMRGGKSKNIMDQIMEMMEKYTNNLEDIVNERTRLLYEEKRKTEDLLNRMLPQSVAEKLTMGHGIEPVSYDSVTIYFSDIVGFTELSANSTPLQVVNFLNDLYTVFDRIIKGYDVYKVETIGDAYMVVSGLPIKNDYRHVGEIASMSLELLQAVKTHRISHRPNETLKLRIGIHTGPVVAGVVGLTMPRYCLFGDTVNTASRMESCGEPLKIHISPQCKEKLDKLGGYITEERGAVSMKGKGEIITYWLIGTTDGAIEKRNVDLRDLPPPLFCRPRKSPKFVSDSKQPSISCITNFGASDNRSILCESRRQSNAAQRIDGDGTISLHGSLTSHFRDSSPFITKHRKLDHTPLYINNNEEMETMGEVFEDLRKECVNGGSDDLKKQVAKVGPIVRPANILNSINSSADEIKTLRSYELNDDYSKFKSYSLDPFPDCQMKKRITDNYRKRNDEATEPVKSIDCNGGICTQSQRSDHIPLLVNTNRKRWHSLEMVRADTDHEISGCEDLIDNSKKSLGRNIIKSWLVGIFQSSNGLKSSARNGSGILLQQQPPTVATKPEKETSIV</sequence>
<dbReference type="SMART" id="SM00220">
    <property type="entry name" value="S_TKc"/>
    <property type="match status" value="1"/>
</dbReference>
<feature type="domain" description="Guanylate cyclase" evidence="20">
    <location>
        <begin position="908"/>
        <end position="1038"/>
    </location>
</feature>
<keyword evidence="12 14" id="KW-0456">Lyase</keyword>
<dbReference type="InterPro" id="IPR050401">
    <property type="entry name" value="Cyclic_nucleotide_synthase"/>
</dbReference>
<dbReference type="PROSITE" id="PS50125">
    <property type="entry name" value="GUANYLATE_CYCLASE_2"/>
    <property type="match status" value="1"/>
</dbReference>
<dbReference type="GO" id="GO:0007168">
    <property type="term" value="P:receptor guanylyl cyclase signaling pathway"/>
    <property type="evidence" value="ECO:0007669"/>
    <property type="project" value="TreeGrafter"/>
</dbReference>
<dbReference type="PANTHER" id="PTHR11920">
    <property type="entry name" value="GUANYLYL CYCLASE"/>
    <property type="match status" value="1"/>
</dbReference>
<gene>
    <name evidence="21" type="ORF">CLUMA_CG014450</name>
</gene>
<name>A0A1J1IPW9_9DIPT</name>
<evidence type="ECO:0000256" key="4">
    <source>
        <dbReference type="ARBA" id="ARBA00022692"/>
    </source>
</evidence>
<evidence type="ECO:0000256" key="13">
    <source>
        <dbReference type="ARBA" id="ARBA00023293"/>
    </source>
</evidence>
<evidence type="ECO:0000256" key="2">
    <source>
        <dbReference type="ARBA" id="ARBA00004479"/>
    </source>
</evidence>
<dbReference type="SUPFAM" id="SSF56112">
    <property type="entry name" value="Protein kinase-like (PK-like)"/>
    <property type="match status" value="1"/>
</dbReference>
<dbReference type="Proteomes" id="UP000183832">
    <property type="component" value="Unassembled WGS sequence"/>
</dbReference>
<dbReference type="GO" id="GO:0005886">
    <property type="term" value="C:plasma membrane"/>
    <property type="evidence" value="ECO:0007669"/>
    <property type="project" value="TreeGrafter"/>
</dbReference>
<dbReference type="FunFam" id="1.10.510.10:FF:000545">
    <property type="entry name" value="Guanylate cyclase"/>
    <property type="match status" value="1"/>
</dbReference>
<dbReference type="GO" id="GO:0005525">
    <property type="term" value="F:GTP binding"/>
    <property type="evidence" value="ECO:0007669"/>
    <property type="project" value="UniProtKB-KW"/>
</dbReference>
<dbReference type="CDD" id="cd06370">
    <property type="entry name" value="PBP1_SAP_GC-like"/>
    <property type="match status" value="1"/>
</dbReference>
<dbReference type="InterPro" id="IPR018297">
    <property type="entry name" value="A/G_cyclase_CS"/>
</dbReference>
<keyword evidence="10" id="KW-0675">Receptor</keyword>
<keyword evidence="9" id="KW-0472">Membrane</keyword>
<evidence type="ECO:0000256" key="9">
    <source>
        <dbReference type="ARBA" id="ARBA00023136"/>
    </source>
</evidence>
<dbReference type="Gene3D" id="3.30.70.1230">
    <property type="entry name" value="Nucleotide cyclase"/>
    <property type="match status" value="1"/>
</dbReference>
<dbReference type="SUPFAM" id="SSF53822">
    <property type="entry name" value="Periplasmic binding protein-like I"/>
    <property type="match status" value="1"/>
</dbReference>
<evidence type="ECO:0000256" key="17">
    <source>
        <dbReference type="SAM" id="MobiDB-lite"/>
    </source>
</evidence>
<evidence type="ECO:0000256" key="12">
    <source>
        <dbReference type="ARBA" id="ARBA00023239"/>
    </source>
</evidence>
<dbReference type="InterPro" id="IPR011009">
    <property type="entry name" value="Kinase-like_dom_sf"/>
</dbReference>
<dbReference type="CDD" id="cd07302">
    <property type="entry name" value="CHD"/>
    <property type="match status" value="1"/>
</dbReference>
<organism evidence="21 22">
    <name type="scientific">Clunio marinus</name>
    <dbReference type="NCBI Taxonomy" id="568069"/>
    <lineage>
        <taxon>Eukaryota</taxon>
        <taxon>Metazoa</taxon>
        <taxon>Ecdysozoa</taxon>
        <taxon>Arthropoda</taxon>
        <taxon>Hexapoda</taxon>
        <taxon>Insecta</taxon>
        <taxon>Pterygota</taxon>
        <taxon>Neoptera</taxon>
        <taxon>Endopterygota</taxon>
        <taxon>Diptera</taxon>
        <taxon>Nematocera</taxon>
        <taxon>Chironomoidea</taxon>
        <taxon>Chironomidae</taxon>
        <taxon>Clunio</taxon>
    </lineage>
</organism>
<keyword evidence="4" id="KW-0812">Transmembrane</keyword>
<evidence type="ECO:0000259" key="19">
    <source>
        <dbReference type="PROSITE" id="PS50011"/>
    </source>
</evidence>
<feature type="signal peptide" evidence="18">
    <location>
        <begin position="1"/>
        <end position="26"/>
    </location>
</feature>
<dbReference type="CDD" id="cd14042">
    <property type="entry name" value="PK_GC-A_B"/>
    <property type="match status" value="1"/>
</dbReference>
<dbReference type="GO" id="GO:0004672">
    <property type="term" value="F:protein kinase activity"/>
    <property type="evidence" value="ECO:0007669"/>
    <property type="project" value="InterPro"/>
</dbReference>
<dbReference type="SMART" id="SM00044">
    <property type="entry name" value="CYCc"/>
    <property type="match status" value="1"/>
</dbReference>
<keyword evidence="16" id="KW-0175">Coiled coil</keyword>
<dbReference type="GO" id="GO:0004383">
    <property type="term" value="F:guanylate cyclase activity"/>
    <property type="evidence" value="ECO:0007669"/>
    <property type="project" value="UniProtKB-EC"/>
</dbReference>
<dbReference type="FunFam" id="3.40.50.2300:FF:000403">
    <property type="entry name" value="Guanylate cyclase"/>
    <property type="match status" value="1"/>
</dbReference>
<dbReference type="EMBL" id="CVRI01000055">
    <property type="protein sequence ID" value="CRL01142.1"/>
    <property type="molecule type" value="Genomic_DNA"/>
</dbReference>
<evidence type="ECO:0000256" key="14">
    <source>
        <dbReference type="RuleBase" id="RU000405"/>
    </source>
</evidence>
<dbReference type="InterPro" id="IPR028082">
    <property type="entry name" value="Peripla_BP_I"/>
</dbReference>
<dbReference type="GO" id="GO:0001653">
    <property type="term" value="F:peptide receptor activity"/>
    <property type="evidence" value="ECO:0007669"/>
    <property type="project" value="TreeGrafter"/>
</dbReference>
<evidence type="ECO:0000256" key="8">
    <source>
        <dbReference type="ARBA" id="ARBA00023134"/>
    </source>
</evidence>
<keyword evidence="7" id="KW-1133">Transmembrane helix</keyword>
<keyword evidence="22" id="KW-1185">Reference proteome</keyword>
<reference evidence="21 22" key="1">
    <citation type="submission" date="2015-04" db="EMBL/GenBank/DDBJ databases">
        <authorList>
            <person name="Syromyatnikov M.Y."/>
            <person name="Popov V.N."/>
        </authorList>
    </citation>
    <scope>NUCLEOTIDE SEQUENCE [LARGE SCALE GENOMIC DNA]</scope>
</reference>
<dbReference type="InterPro" id="IPR001054">
    <property type="entry name" value="A/G_cyclase"/>
</dbReference>
<keyword evidence="13 15" id="KW-0141">cGMP biosynthesis</keyword>
<dbReference type="Pfam" id="PF01094">
    <property type="entry name" value="ANF_receptor"/>
    <property type="match status" value="1"/>
</dbReference>
<dbReference type="GO" id="GO:0035556">
    <property type="term" value="P:intracellular signal transduction"/>
    <property type="evidence" value="ECO:0007669"/>
    <property type="project" value="InterPro"/>
</dbReference>
<evidence type="ECO:0000256" key="7">
    <source>
        <dbReference type="ARBA" id="ARBA00022989"/>
    </source>
</evidence>
<keyword evidence="5 18" id="KW-0732">Signal</keyword>
<dbReference type="PROSITE" id="PS50011">
    <property type="entry name" value="PROTEIN_KINASE_DOM"/>
    <property type="match status" value="1"/>
</dbReference>
<feature type="compositionally biased region" description="Polar residues" evidence="17">
    <location>
        <begin position="1376"/>
        <end position="1385"/>
    </location>
</feature>
<proteinExistence type="inferred from homology"/>
<dbReference type="InterPro" id="IPR029787">
    <property type="entry name" value="Nucleotide_cyclase"/>
</dbReference>
<dbReference type="InterPro" id="IPR001245">
    <property type="entry name" value="Ser-Thr/Tyr_kinase_cat_dom"/>
</dbReference>
<evidence type="ECO:0000313" key="21">
    <source>
        <dbReference type="EMBL" id="CRL01142.1"/>
    </source>
</evidence>
<dbReference type="FunFam" id="3.30.70.1230:FF:000019">
    <property type="entry name" value="Guanylate cyclase"/>
    <property type="match status" value="1"/>
</dbReference>
<keyword evidence="6" id="KW-0547">Nucleotide-binding</keyword>
<dbReference type="PANTHER" id="PTHR11920:SF474">
    <property type="entry name" value="RECEPTOR-TYPE GUANYLATE CYCLASE GYC76C"/>
    <property type="match status" value="1"/>
</dbReference>
<evidence type="ECO:0000256" key="5">
    <source>
        <dbReference type="ARBA" id="ARBA00022729"/>
    </source>
</evidence>
<comment type="catalytic activity">
    <reaction evidence="1 15">
        <text>GTP = 3',5'-cyclic GMP + diphosphate</text>
        <dbReference type="Rhea" id="RHEA:13665"/>
        <dbReference type="ChEBI" id="CHEBI:33019"/>
        <dbReference type="ChEBI" id="CHEBI:37565"/>
        <dbReference type="ChEBI" id="CHEBI:57746"/>
        <dbReference type="EC" id="4.6.1.2"/>
    </reaction>
</comment>